<gene>
    <name evidence="8" type="primary">moeA</name>
    <name evidence="8" type="ORF">K0504_10795</name>
</gene>
<dbReference type="InterPro" id="IPR001453">
    <property type="entry name" value="MoaB/Mog_dom"/>
</dbReference>
<evidence type="ECO:0000313" key="9">
    <source>
        <dbReference type="Proteomes" id="UP001166251"/>
    </source>
</evidence>
<evidence type="ECO:0000256" key="1">
    <source>
        <dbReference type="ARBA" id="ARBA00002901"/>
    </source>
</evidence>
<dbReference type="Gene3D" id="3.90.105.10">
    <property type="entry name" value="Molybdopterin biosynthesis moea protein, domain 2"/>
    <property type="match status" value="1"/>
</dbReference>
<keyword evidence="6" id="KW-0479">Metal-binding</keyword>
<evidence type="ECO:0000256" key="5">
    <source>
        <dbReference type="ARBA" id="ARBA00047317"/>
    </source>
</evidence>
<name>A0ABS7EH45_9GAMM</name>
<dbReference type="Pfam" id="PF00994">
    <property type="entry name" value="MoCF_biosynth"/>
    <property type="match status" value="1"/>
</dbReference>
<comment type="pathway">
    <text evidence="2 6">Cofactor biosynthesis; molybdopterin biosynthesis.</text>
</comment>
<keyword evidence="6" id="KW-0460">Magnesium</keyword>
<dbReference type="RefSeq" id="WP_220104208.1">
    <property type="nucleotide sequence ID" value="NZ_JAHZSS010000012.1"/>
</dbReference>
<dbReference type="Pfam" id="PF03453">
    <property type="entry name" value="MoeA_N"/>
    <property type="match status" value="1"/>
</dbReference>
<keyword evidence="4 6" id="KW-0501">Molybdenum cofactor biosynthesis</keyword>
<protein>
    <recommendedName>
        <fullName evidence="6">Molybdopterin molybdenumtransferase</fullName>
        <ecNumber evidence="6">2.10.1.1</ecNumber>
    </recommendedName>
</protein>
<reference evidence="8" key="1">
    <citation type="submission" date="2021-07" db="EMBL/GenBank/DDBJ databases">
        <title>Neiella marina sp. nov., isolated from the intestinal content of sea cucumber Apostichopus japonicus.</title>
        <authorList>
            <person name="Bai X."/>
        </authorList>
    </citation>
    <scope>NUCLEOTIDE SEQUENCE</scope>
    <source>
        <strain evidence="8">126</strain>
    </source>
</reference>
<comment type="cofactor">
    <cofactor evidence="6">
        <name>Mg(2+)</name>
        <dbReference type="ChEBI" id="CHEBI:18420"/>
    </cofactor>
</comment>
<dbReference type="SUPFAM" id="SSF53218">
    <property type="entry name" value="Molybdenum cofactor biosynthesis proteins"/>
    <property type="match status" value="1"/>
</dbReference>
<comment type="catalytic activity">
    <reaction evidence="5">
        <text>adenylyl-molybdopterin + molybdate = Mo-molybdopterin + AMP + H(+)</text>
        <dbReference type="Rhea" id="RHEA:35047"/>
        <dbReference type="ChEBI" id="CHEBI:15378"/>
        <dbReference type="ChEBI" id="CHEBI:36264"/>
        <dbReference type="ChEBI" id="CHEBI:62727"/>
        <dbReference type="ChEBI" id="CHEBI:71302"/>
        <dbReference type="ChEBI" id="CHEBI:456215"/>
        <dbReference type="EC" id="2.10.1.1"/>
    </reaction>
</comment>
<dbReference type="EMBL" id="JAHZSS010000012">
    <property type="protein sequence ID" value="MBW8191525.1"/>
    <property type="molecule type" value="Genomic_DNA"/>
</dbReference>
<dbReference type="PANTHER" id="PTHR10192:SF5">
    <property type="entry name" value="GEPHYRIN"/>
    <property type="match status" value="1"/>
</dbReference>
<organism evidence="8 9">
    <name type="scientific">Neiella holothuriorum</name>
    <dbReference type="NCBI Taxonomy" id="2870530"/>
    <lineage>
        <taxon>Bacteria</taxon>
        <taxon>Pseudomonadati</taxon>
        <taxon>Pseudomonadota</taxon>
        <taxon>Gammaproteobacteria</taxon>
        <taxon>Alteromonadales</taxon>
        <taxon>Echinimonadaceae</taxon>
        <taxon>Neiella</taxon>
    </lineage>
</organism>
<keyword evidence="9" id="KW-1185">Reference proteome</keyword>
<dbReference type="Pfam" id="PF03454">
    <property type="entry name" value="MoeA_C"/>
    <property type="match status" value="1"/>
</dbReference>
<comment type="similarity">
    <text evidence="3 6">Belongs to the MoeA family.</text>
</comment>
<dbReference type="InterPro" id="IPR005111">
    <property type="entry name" value="MoeA_C_domain_IV"/>
</dbReference>
<dbReference type="Gene3D" id="3.40.980.10">
    <property type="entry name" value="MoaB/Mog-like domain"/>
    <property type="match status" value="1"/>
</dbReference>
<proteinExistence type="inferred from homology"/>
<dbReference type="InterPro" id="IPR036135">
    <property type="entry name" value="MoeA_linker/N_sf"/>
</dbReference>
<comment type="caution">
    <text evidence="8">The sequence shown here is derived from an EMBL/GenBank/DDBJ whole genome shotgun (WGS) entry which is preliminary data.</text>
</comment>
<dbReference type="PROSITE" id="PS01079">
    <property type="entry name" value="MOCF_BIOSYNTHESIS_2"/>
    <property type="match status" value="1"/>
</dbReference>
<evidence type="ECO:0000256" key="3">
    <source>
        <dbReference type="ARBA" id="ARBA00010763"/>
    </source>
</evidence>
<evidence type="ECO:0000259" key="7">
    <source>
        <dbReference type="SMART" id="SM00852"/>
    </source>
</evidence>
<dbReference type="InterPro" id="IPR008284">
    <property type="entry name" value="MoCF_biosynth_CS"/>
</dbReference>
<dbReference type="NCBIfam" id="TIGR00177">
    <property type="entry name" value="molyb_syn"/>
    <property type="match status" value="1"/>
</dbReference>
<dbReference type="InterPro" id="IPR036425">
    <property type="entry name" value="MoaB/Mog-like_dom_sf"/>
</dbReference>
<dbReference type="EC" id="2.10.1.1" evidence="6"/>
<dbReference type="Proteomes" id="UP001166251">
    <property type="component" value="Unassembled WGS sequence"/>
</dbReference>
<accession>A0ABS7EH45</accession>
<dbReference type="InterPro" id="IPR036688">
    <property type="entry name" value="MoeA_C_domain_IV_sf"/>
</dbReference>
<dbReference type="Gene3D" id="2.40.340.10">
    <property type="entry name" value="MoeA, C-terminal, domain IV"/>
    <property type="match status" value="1"/>
</dbReference>
<dbReference type="SUPFAM" id="SSF63882">
    <property type="entry name" value="MoeA N-terminal region -like"/>
    <property type="match status" value="1"/>
</dbReference>
<dbReference type="NCBIfam" id="NF045515">
    <property type="entry name" value="Glp_gephyrin"/>
    <property type="match status" value="1"/>
</dbReference>
<dbReference type="SUPFAM" id="SSF63867">
    <property type="entry name" value="MoeA C-terminal domain-like"/>
    <property type="match status" value="1"/>
</dbReference>
<dbReference type="InterPro" id="IPR038987">
    <property type="entry name" value="MoeA-like"/>
</dbReference>
<feature type="domain" description="MoaB/Mog" evidence="7">
    <location>
        <begin position="183"/>
        <end position="319"/>
    </location>
</feature>
<sequence>MSDCYTNSLMSLQDGLNRLLSTVKPVTDIELLALEKLDGRIIGKALVCPMNVPPADNSAMDGYGVRFADCAKGTPLNCIGQSMAGQPFEGNINAGECVRIMTGSIVPEGVDSVVMQEQVIRDGDTVTLQNSVKEGQNIRRAGEDLAADQLLFEIGHKITPADIGLLASLGIAQVTVYRKPRIALISNGDELIEPGAPLSKGQIYESNRYALAALLRRLPLDVDEFGIIPDQPDALREAFSKAANYDAVISSGGVSVGDADYIKVILDEMGQIDFWKLAIKPGKPFAFGTLGQAHYFGLPGNPVSAMVTCHQLAVPALRQLTGELVAAPLKLVATCTEAIRKRPGRMDFQRGIVERGDDGVLCVRTTGKQGSGIMSSLSHANCYLLLAQDRGAVAAGEQVEILLFDQLMG</sequence>
<dbReference type="PANTHER" id="PTHR10192">
    <property type="entry name" value="MOLYBDOPTERIN BIOSYNTHESIS PROTEIN"/>
    <property type="match status" value="1"/>
</dbReference>
<evidence type="ECO:0000256" key="2">
    <source>
        <dbReference type="ARBA" id="ARBA00005046"/>
    </source>
</evidence>
<dbReference type="NCBIfam" id="NF007960">
    <property type="entry name" value="PRK10680.1"/>
    <property type="match status" value="1"/>
</dbReference>
<dbReference type="GO" id="GO:0061599">
    <property type="term" value="F:molybdopterin molybdotransferase activity"/>
    <property type="evidence" value="ECO:0007669"/>
    <property type="project" value="UniProtKB-EC"/>
</dbReference>
<evidence type="ECO:0000313" key="8">
    <source>
        <dbReference type="EMBL" id="MBW8191525.1"/>
    </source>
</evidence>
<dbReference type="SMART" id="SM00852">
    <property type="entry name" value="MoCF_biosynth"/>
    <property type="match status" value="1"/>
</dbReference>
<dbReference type="CDD" id="cd00887">
    <property type="entry name" value="MoeA"/>
    <property type="match status" value="1"/>
</dbReference>
<evidence type="ECO:0000256" key="4">
    <source>
        <dbReference type="ARBA" id="ARBA00023150"/>
    </source>
</evidence>
<dbReference type="InterPro" id="IPR005110">
    <property type="entry name" value="MoeA_linker/N"/>
</dbReference>
<keyword evidence="6" id="KW-0500">Molybdenum</keyword>
<evidence type="ECO:0000256" key="6">
    <source>
        <dbReference type="RuleBase" id="RU365090"/>
    </source>
</evidence>
<dbReference type="Gene3D" id="2.170.190.11">
    <property type="entry name" value="Molybdopterin biosynthesis moea protein, domain 3"/>
    <property type="match status" value="1"/>
</dbReference>
<comment type="function">
    <text evidence="1 6">Catalyzes the insertion of molybdate into adenylated molybdopterin with the concomitant release of AMP.</text>
</comment>
<keyword evidence="6 8" id="KW-0808">Transferase</keyword>